<reference evidence="2" key="1">
    <citation type="submission" date="2019-08" db="EMBL/GenBank/DDBJ databases">
        <authorList>
            <person name="Zheng X."/>
        </authorList>
    </citation>
    <scope>NUCLEOTIDE SEQUENCE [LARGE SCALE GENOMIC DNA]</scope>
    <source>
        <strain evidence="2">FJAT-25496</strain>
    </source>
</reference>
<sequence>MSNNKVIAIVVDGMRYDKACEALGFLQHLVETNQASLYKVKSELPSLSRPLYEVLLTGTPASVNGITSNQAVRLSAEKSLFHLTKENGLRNATSSYFWVSELYNRAPFHFIEDREQEDPSKPIQYGKFYWDDDYPDSHVLMDAEALRRKHDPHFLYIHPMGVDVKGEAFGSESKEYREQILKVGSLLAQLLPIWIKEGYHILITSDHGMSETGNHGGITNGERDVPLFIISPKVEPGVYSEEIPQLAFAPLVCELLNIAPSNKMISYQLPGLKQSISIN</sequence>
<proteinExistence type="predicted"/>
<dbReference type="GO" id="GO:0016020">
    <property type="term" value="C:membrane"/>
    <property type="evidence" value="ECO:0007669"/>
    <property type="project" value="GOC"/>
</dbReference>
<dbReference type="PANTHER" id="PTHR23071:SF1">
    <property type="entry name" value="GPI ETHANOLAMINE PHOSPHATE TRANSFERASE 3"/>
    <property type="match status" value="1"/>
</dbReference>
<evidence type="ECO:0000313" key="1">
    <source>
        <dbReference type="EMBL" id="QED49443.1"/>
    </source>
</evidence>
<dbReference type="Gene3D" id="3.40.720.10">
    <property type="entry name" value="Alkaline Phosphatase, subunit A"/>
    <property type="match status" value="1"/>
</dbReference>
<dbReference type="InterPro" id="IPR039524">
    <property type="entry name" value="PIGO/GPI13"/>
</dbReference>
<dbReference type="Pfam" id="PF01663">
    <property type="entry name" value="Phosphodiest"/>
    <property type="match status" value="1"/>
</dbReference>
<dbReference type="AlphaFoldDB" id="A0A5B8ZAZ0"/>
<dbReference type="PANTHER" id="PTHR23071">
    <property type="entry name" value="PHOSPHATIDYLINOSITOL GLYCAN"/>
    <property type="match status" value="1"/>
</dbReference>
<dbReference type="KEGG" id="bda:FSZ17_20450"/>
<dbReference type="InterPro" id="IPR017850">
    <property type="entry name" value="Alkaline_phosphatase_core_sf"/>
</dbReference>
<name>A0A5B8ZAZ0_CYTDA</name>
<dbReference type="OrthoDB" id="8580666at2"/>
<dbReference type="STRING" id="1742359.GCA_001439625_03623"/>
<dbReference type="RefSeq" id="WP_057773820.1">
    <property type="nucleotide sequence ID" value="NZ_CP042593.1"/>
</dbReference>
<keyword evidence="2" id="KW-1185">Reference proteome</keyword>
<organism evidence="1 2">
    <name type="scientific">Cytobacillus dafuensis</name>
    <name type="common">Bacillus dafuensis</name>
    <dbReference type="NCBI Taxonomy" id="1742359"/>
    <lineage>
        <taxon>Bacteria</taxon>
        <taxon>Bacillati</taxon>
        <taxon>Bacillota</taxon>
        <taxon>Bacilli</taxon>
        <taxon>Bacillales</taxon>
        <taxon>Bacillaceae</taxon>
        <taxon>Cytobacillus</taxon>
    </lineage>
</organism>
<dbReference type="GO" id="GO:0051377">
    <property type="term" value="F:mannose-ethanolamine phosphotransferase activity"/>
    <property type="evidence" value="ECO:0007669"/>
    <property type="project" value="TreeGrafter"/>
</dbReference>
<dbReference type="SUPFAM" id="SSF53649">
    <property type="entry name" value="Alkaline phosphatase-like"/>
    <property type="match status" value="1"/>
</dbReference>
<dbReference type="EMBL" id="CP042593">
    <property type="protein sequence ID" value="QED49443.1"/>
    <property type="molecule type" value="Genomic_DNA"/>
</dbReference>
<dbReference type="Proteomes" id="UP000321555">
    <property type="component" value="Chromosome"/>
</dbReference>
<dbReference type="GO" id="GO:0006506">
    <property type="term" value="P:GPI anchor biosynthetic process"/>
    <property type="evidence" value="ECO:0007669"/>
    <property type="project" value="InterPro"/>
</dbReference>
<dbReference type="InterPro" id="IPR002591">
    <property type="entry name" value="Phosphodiest/P_Trfase"/>
</dbReference>
<protein>
    <submittedName>
        <fullName evidence="1">Alkaline phosphatase family protein</fullName>
    </submittedName>
</protein>
<evidence type="ECO:0000313" key="2">
    <source>
        <dbReference type="Proteomes" id="UP000321555"/>
    </source>
</evidence>
<accession>A0A5B8ZAZ0</accession>
<gene>
    <name evidence="1" type="ORF">FSZ17_20450</name>
</gene>